<organism evidence="2 3">
    <name type="scientific">Kitasatospora indigofera</name>
    <dbReference type="NCBI Taxonomy" id="67307"/>
    <lineage>
        <taxon>Bacteria</taxon>
        <taxon>Bacillati</taxon>
        <taxon>Actinomycetota</taxon>
        <taxon>Actinomycetes</taxon>
        <taxon>Kitasatosporales</taxon>
        <taxon>Streptomycetaceae</taxon>
        <taxon>Kitasatospora</taxon>
    </lineage>
</organism>
<dbReference type="SUPFAM" id="SSF47413">
    <property type="entry name" value="lambda repressor-like DNA-binding domains"/>
    <property type="match status" value="1"/>
</dbReference>
<dbReference type="SUPFAM" id="SSF52540">
    <property type="entry name" value="P-loop containing nucleoside triphosphate hydrolases"/>
    <property type="match status" value="1"/>
</dbReference>
<dbReference type="EMBL" id="BNBO01000071">
    <property type="protein sequence ID" value="GHH84140.1"/>
    <property type="molecule type" value="Genomic_DNA"/>
</dbReference>
<name>A0A919GGA5_9ACTN</name>
<dbReference type="Gene3D" id="1.10.10.10">
    <property type="entry name" value="Winged helix-like DNA-binding domain superfamily/Winged helix DNA-binding domain"/>
    <property type="match status" value="1"/>
</dbReference>
<dbReference type="CDD" id="cd00093">
    <property type="entry name" value="HTH_XRE"/>
    <property type="match status" value="1"/>
</dbReference>
<dbReference type="InterPro" id="IPR011990">
    <property type="entry name" value="TPR-like_helical_dom_sf"/>
</dbReference>
<comment type="caution">
    <text evidence="2">The sequence shown here is derived from an EMBL/GenBank/DDBJ whole genome shotgun (WGS) entry which is preliminary data.</text>
</comment>
<dbReference type="SUPFAM" id="SSF48452">
    <property type="entry name" value="TPR-like"/>
    <property type="match status" value="1"/>
</dbReference>
<evidence type="ECO:0000313" key="3">
    <source>
        <dbReference type="Proteomes" id="UP000617734"/>
    </source>
</evidence>
<reference evidence="2" key="2">
    <citation type="submission" date="2020-09" db="EMBL/GenBank/DDBJ databases">
        <authorList>
            <person name="Sun Q."/>
            <person name="Ohkuma M."/>
        </authorList>
    </citation>
    <scope>NUCLEOTIDE SEQUENCE</scope>
    <source>
        <strain evidence="2">JCM 4646</strain>
    </source>
</reference>
<dbReference type="PRINTS" id="PR00364">
    <property type="entry name" value="DISEASERSIST"/>
</dbReference>
<dbReference type="InterPro" id="IPR001387">
    <property type="entry name" value="Cro/C1-type_HTH"/>
</dbReference>
<dbReference type="InterPro" id="IPR036388">
    <property type="entry name" value="WH-like_DNA-bd_sf"/>
</dbReference>
<evidence type="ECO:0000259" key="1">
    <source>
        <dbReference type="PROSITE" id="PS50943"/>
    </source>
</evidence>
<dbReference type="InterPro" id="IPR019734">
    <property type="entry name" value="TPR_rpt"/>
</dbReference>
<gene>
    <name evidence="2" type="ORF">GCM10018781_72830</name>
</gene>
<evidence type="ECO:0000313" key="2">
    <source>
        <dbReference type="EMBL" id="GHH84140.1"/>
    </source>
</evidence>
<dbReference type="Gene3D" id="1.10.260.40">
    <property type="entry name" value="lambda repressor-like DNA-binding domains"/>
    <property type="match status" value="1"/>
</dbReference>
<dbReference type="InterPro" id="IPR027417">
    <property type="entry name" value="P-loop_NTPase"/>
</dbReference>
<protein>
    <submittedName>
        <fullName evidence="2">SARP family transcriptional regulator</fullName>
    </submittedName>
</protein>
<dbReference type="Proteomes" id="UP000617734">
    <property type="component" value="Unassembled WGS sequence"/>
</dbReference>
<proteinExistence type="predicted"/>
<dbReference type="PANTHER" id="PTHR47691:SF3">
    <property type="entry name" value="HTH-TYPE TRANSCRIPTIONAL REGULATOR RV0890C-RELATED"/>
    <property type="match status" value="1"/>
</dbReference>
<dbReference type="AlphaFoldDB" id="A0A919GGA5"/>
<dbReference type="Pfam" id="PF13560">
    <property type="entry name" value="HTH_31"/>
    <property type="match status" value="1"/>
</dbReference>
<dbReference type="InterPro" id="IPR010982">
    <property type="entry name" value="Lambda_DNA-bd_dom_sf"/>
</dbReference>
<dbReference type="SMART" id="SM00028">
    <property type="entry name" value="TPR"/>
    <property type="match status" value="3"/>
</dbReference>
<dbReference type="GeneID" id="95357527"/>
<dbReference type="GO" id="GO:0043531">
    <property type="term" value="F:ADP binding"/>
    <property type="evidence" value="ECO:0007669"/>
    <property type="project" value="InterPro"/>
</dbReference>
<dbReference type="PANTHER" id="PTHR47691">
    <property type="entry name" value="REGULATOR-RELATED"/>
    <property type="match status" value="1"/>
</dbReference>
<dbReference type="Pfam" id="PF13424">
    <property type="entry name" value="TPR_12"/>
    <property type="match status" value="1"/>
</dbReference>
<dbReference type="Gene3D" id="1.25.40.10">
    <property type="entry name" value="Tetratricopeptide repeat domain"/>
    <property type="match status" value="1"/>
</dbReference>
<dbReference type="SMART" id="SM00530">
    <property type="entry name" value="HTH_XRE"/>
    <property type="match status" value="1"/>
</dbReference>
<reference evidence="2" key="1">
    <citation type="journal article" date="2014" name="Int. J. Syst. Evol. Microbiol.">
        <title>Complete genome sequence of Corynebacterium casei LMG S-19264T (=DSM 44701T), isolated from a smear-ripened cheese.</title>
        <authorList>
            <consortium name="US DOE Joint Genome Institute (JGI-PGF)"/>
            <person name="Walter F."/>
            <person name="Albersmeier A."/>
            <person name="Kalinowski J."/>
            <person name="Ruckert C."/>
        </authorList>
    </citation>
    <scope>NUCLEOTIDE SEQUENCE</scope>
    <source>
        <strain evidence="2">JCM 4646</strain>
    </source>
</reference>
<dbReference type="GO" id="GO:0003677">
    <property type="term" value="F:DNA binding"/>
    <property type="evidence" value="ECO:0007669"/>
    <property type="project" value="InterPro"/>
</dbReference>
<dbReference type="PROSITE" id="PS50943">
    <property type="entry name" value="HTH_CROC1"/>
    <property type="match status" value="1"/>
</dbReference>
<dbReference type="RefSeq" id="WP_190215202.1">
    <property type="nucleotide sequence ID" value="NZ_BNBO01000071.1"/>
</dbReference>
<dbReference type="Gene3D" id="3.40.50.300">
    <property type="entry name" value="P-loop containing nucleotide triphosphate hydrolases"/>
    <property type="match status" value="1"/>
</dbReference>
<accession>A0A919GGA5</accession>
<keyword evidence="3" id="KW-1185">Reference proteome</keyword>
<sequence length="744" mass="80665">MGTDEGTFGQLLREARLRGQFTLEGLAQASGVSVRAIGDMERGRSLPRQATLNELMDVLELEGTDRRLLVQASTRRTQQVPQQLPPDLAAFRGRESELAGVLGHTDRASGQGGHVVISAIGGMAGVGKTALAVHWAHQVADRFPDGQMYVNLRGFEDARSPLDPGAALGGFLRALGVASNEIPPGTEERTAMFRKRTRDRRMIVLLDNARSAEQVRPLLPASPGCLTIITSRNQLAGLAATDGAALVGLDVWTEAEAVAALSARIGEQRCLAEPEAAAELVGLCGRLPLAVAVVAAQLSAAPMMSLSTAVRDLRRTEPRLDALAGEDRRADVRAVLSLSYHSLTHQAARFFRSLALHPGPAVSAEAAASLAGAELPAARRHLRELTSASLLSRDADGRYVLHDLLRAYGAELARQEGDDLLAARSRLLDYLRQNAHAANHFLSRSLALPIGAPEPGVVQVAFESREDALDWYGQEDPAFLAVQRSAADPALLRHRLNLTLEWAAYNEVEGRWSEEIAASGSALEAALEADDPVTINRAGHNLVRALIETGRLQDVDGPLGLVLQHLDRLPVERRARAERDVSWVYLYLERPAEGLRHALDALTVARSLGQHNEVGRALTDAAWRLVQLGDHQEAVARCEEAIPILREAGDRRYEAGAWGTIAYAHQDLGNLHDAVAGHRRALEVFEEMHDRYNMAEALDNLASAQAELGAKEEARTNWNRAAELFTQLRVARAADMRAKADALH</sequence>
<feature type="domain" description="HTH cro/C1-type" evidence="1">
    <location>
        <begin position="12"/>
        <end position="66"/>
    </location>
</feature>